<evidence type="ECO:0000256" key="3">
    <source>
        <dbReference type="ARBA" id="ARBA00023015"/>
    </source>
</evidence>
<evidence type="ECO:0000256" key="1">
    <source>
        <dbReference type="ARBA" id="ARBA00004123"/>
    </source>
</evidence>
<reference evidence="7 8" key="1">
    <citation type="submission" date="2018-03" db="EMBL/GenBank/DDBJ databases">
        <title>Draft genome sequence of Rohu Carp (Labeo rohita).</title>
        <authorList>
            <person name="Das P."/>
            <person name="Kushwaha B."/>
            <person name="Joshi C.G."/>
            <person name="Kumar D."/>
            <person name="Nagpure N.S."/>
            <person name="Sahoo L."/>
            <person name="Das S.P."/>
            <person name="Bit A."/>
            <person name="Patnaik S."/>
            <person name="Meher P.K."/>
            <person name="Jayasankar P."/>
            <person name="Koringa P.G."/>
            <person name="Patel N.V."/>
            <person name="Hinsu A.T."/>
            <person name="Kumar R."/>
            <person name="Pandey M."/>
            <person name="Agarwal S."/>
            <person name="Srivastava S."/>
            <person name="Singh M."/>
            <person name="Iquebal M.A."/>
            <person name="Jaiswal S."/>
            <person name="Angadi U.B."/>
            <person name="Kumar N."/>
            <person name="Raza M."/>
            <person name="Shah T.M."/>
            <person name="Rai A."/>
            <person name="Jena J.K."/>
        </authorList>
    </citation>
    <scope>NUCLEOTIDE SEQUENCE [LARGE SCALE GENOMIC DNA]</scope>
    <source>
        <strain evidence="7">DASCIFA01</strain>
        <tissue evidence="7">Testis</tissue>
    </source>
</reference>
<evidence type="ECO:0000256" key="5">
    <source>
        <dbReference type="ARBA" id="ARBA00023242"/>
    </source>
</evidence>
<dbReference type="GO" id="GO:0045746">
    <property type="term" value="P:negative regulation of Notch signaling pathway"/>
    <property type="evidence" value="ECO:0007669"/>
    <property type="project" value="InterPro"/>
</dbReference>
<evidence type="ECO:0000256" key="2">
    <source>
        <dbReference type="ARBA" id="ARBA00022491"/>
    </source>
</evidence>
<feature type="domain" description="BEN" evidence="6">
    <location>
        <begin position="78"/>
        <end position="228"/>
    </location>
</feature>
<sequence>MRRKTIAKRILYNGYEAYEETPEETGARANHVFSQEPAKRRKWRELNGEDISSCNADYIKFKTKAFEVDKTLGDATRDADFTMEVITADLLERCNTGTTAQKLTNDLLRSLYDRDCLASHSISGIVNSKRGMPKPALPAHEIQAVLSTYKDLFVTSMNWLIRERIQFHFINCNQAIVKFVINCGLKFAVLITSETFSTGTVQRFFPGKTDSEIKGYIRQKLQNEAKRLRKRPHPADDPLVGSFEEARATFEH</sequence>
<dbReference type="InterPro" id="IPR037496">
    <property type="entry name" value="BEND6-like"/>
</dbReference>
<gene>
    <name evidence="7" type="ORF">ROHU_005932</name>
</gene>
<dbReference type="Proteomes" id="UP000290572">
    <property type="component" value="Unassembled WGS sequence"/>
</dbReference>
<dbReference type="PANTHER" id="PTHR35346:SF1">
    <property type="entry name" value="BEN DOMAIN-CONTAINING PROTEIN 6"/>
    <property type="match status" value="1"/>
</dbReference>
<organism evidence="7 8">
    <name type="scientific">Labeo rohita</name>
    <name type="common">Indian major carp</name>
    <name type="synonym">Cyprinus rohita</name>
    <dbReference type="NCBI Taxonomy" id="84645"/>
    <lineage>
        <taxon>Eukaryota</taxon>
        <taxon>Metazoa</taxon>
        <taxon>Chordata</taxon>
        <taxon>Craniata</taxon>
        <taxon>Vertebrata</taxon>
        <taxon>Euteleostomi</taxon>
        <taxon>Actinopterygii</taxon>
        <taxon>Neopterygii</taxon>
        <taxon>Teleostei</taxon>
        <taxon>Ostariophysi</taxon>
        <taxon>Cypriniformes</taxon>
        <taxon>Cyprinidae</taxon>
        <taxon>Labeoninae</taxon>
        <taxon>Labeonini</taxon>
        <taxon>Labeo</taxon>
    </lineage>
</organism>
<dbReference type="PANTHER" id="PTHR35346">
    <property type="entry name" value="BEN DOMAIN-CONTAINING PROTEIN 6"/>
    <property type="match status" value="1"/>
</dbReference>
<dbReference type="AlphaFoldDB" id="A0A498MU36"/>
<evidence type="ECO:0000313" key="8">
    <source>
        <dbReference type="Proteomes" id="UP000290572"/>
    </source>
</evidence>
<dbReference type="EMBL" id="QBIY01012377">
    <property type="protein sequence ID" value="RXN25389.1"/>
    <property type="molecule type" value="Genomic_DNA"/>
</dbReference>
<keyword evidence="4" id="KW-0804">Transcription</keyword>
<keyword evidence="3" id="KW-0805">Transcription regulation</keyword>
<dbReference type="GO" id="GO:0003677">
    <property type="term" value="F:DNA binding"/>
    <property type="evidence" value="ECO:0007669"/>
    <property type="project" value="InterPro"/>
</dbReference>
<evidence type="ECO:0000313" key="7">
    <source>
        <dbReference type="EMBL" id="RXN25389.1"/>
    </source>
</evidence>
<evidence type="ECO:0000259" key="6">
    <source>
        <dbReference type="PROSITE" id="PS51457"/>
    </source>
</evidence>
<accession>A0A498MU36</accession>
<dbReference type="InterPro" id="IPR018379">
    <property type="entry name" value="BEN_domain"/>
</dbReference>
<keyword evidence="5" id="KW-0539">Nucleus</keyword>
<dbReference type="GO" id="GO:0045666">
    <property type="term" value="P:positive regulation of neuron differentiation"/>
    <property type="evidence" value="ECO:0007669"/>
    <property type="project" value="InterPro"/>
</dbReference>
<comment type="subcellular location">
    <subcellularLocation>
        <location evidence="1">Nucleus</location>
    </subcellularLocation>
</comment>
<protein>
    <recommendedName>
        <fullName evidence="6">BEN domain-containing protein</fullName>
    </recommendedName>
</protein>
<comment type="caution">
    <text evidence="7">The sequence shown here is derived from an EMBL/GenBank/DDBJ whole genome shotgun (WGS) entry which is preliminary data.</text>
</comment>
<name>A0A498MU36_LABRO</name>
<proteinExistence type="predicted"/>
<dbReference type="GO" id="GO:0005634">
    <property type="term" value="C:nucleus"/>
    <property type="evidence" value="ECO:0007669"/>
    <property type="project" value="UniProtKB-SubCell"/>
</dbReference>
<keyword evidence="8" id="KW-1185">Reference proteome</keyword>
<dbReference type="Pfam" id="PF10523">
    <property type="entry name" value="BEN"/>
    <property type="match status" value="1"/>
</dbReference>
<dbReference type="Gene3D" id="1.10.10.2590">
    <property type="entry name" value="BEN domain"/>
    <property type="match status" value="1"/>
</dbReference>
<keyword evidence="2" id="KW-0678">Repressor</keyword>
<evidence type="ECO:0000256" key="4">
    <source>
        <dbReference type="ARBA" id="ARBA00023163"/>
    </source>
</evidence>
<dbReference type="GO" id="GO:0003714">
    <property type="term" value="F:transcription corepressor activity"/>
    <property type="evidence" value="ECO:0007669"/>
    <property type="project" value="InterPro"/>
</dbReference>
<dbReference type="PROSITE" id="PS51457">
    <property type="entry name" value="BEN"/>
    <property type="match status" value="1"/>
</dbReference>